<reference evidence="2" key="1">
    <citation type="submission" date="2022-11" db="UniProtKB">
        <authorList>
            <consortium name="WormBaseParasite"/>
        </authorList>
    </citation>
    <scope>IDENTIFICATION</scope>
</reference>
<accession>A0A914RGV7</accession>
<sequence>MVCGYDWVVIDGDALNHPYGLAVYGSFIFWSEFLDSEIRRIRVGENGLIGRSRIVYSDKSSLFELHVYDPSLQTQTTACSNSNGGCEHFCFASACKGSLGCEPVRCLCADGFSVDPGDRKKCIGQLDTVNGLIDTNLTITETNNAF</sequence>
<evidence type="ECO:0000313" key="2">
    <source>
        <dbReference type="WBParaSite" id="PEQ_0000579601-mRNA-1"/>
    </source>
</evidence>
<dbReference type="InterPro" id="IPR050778">
    <property type="entry name" value="Cueball_EGF_LRP_Nidogen"/>
</dbReference>
<evidence type="ECO:0000313" key="1">
    <source>
        <dbReference type="Proteomes" id="UP000887564"/>
    </source>
</evidence>
<dbReference type="PANTHER" id="PTHR46513:SF13">
    <property type="entry name" value="EGF-LIKE DOMAIN-CONTAINING PROTEIN"/>
    <property type="match status" value="1"/>
</dbReference>
<protein>
    <submittedName>
        <fullName evidence="2">Uncharacterized protein</fullName>
    </submittedName>
</protein>
<dbReference type="Proteomes" id="UP000887564">
    <property type="component" value="Unplaced"/>
</dbReference>
<keyword evidence="1" id="KW-1185">Reference proteome</keyword>
<dbReference type="InterPro" id="IPR011042">
    <property type="entry name" value="6-blade_b-propeller_TolB-like"/>
</dbReference>
<dbReference type="WBParaSite" id="PEQ_0000579601-mRNA-1">
    <property type="protein sequence ID" value="PEQ_0000579601-mRNA-1"/>
    <property type="gene ID" value="PEQ_0000579601"/>
</dbReference>
<dbReference type="PANTHER" id="PTHR46513">
    <property type="entry name" value="VITELLOGENIN RECEPTOR-LIKE PROTEIN-RELATED-RELATED"/>
    <property type="match status" value="1"/>
</dbReference>
<name>A0A914RGV7_PAREQ</name>
<proteinExistence type="predicted"/>
<dbReference type="Gene3D" id="2.120.10.30">
    <property type="entry name" value="TolB, C-terminal domain"/>
    <property type="match status" value="1"/>
</dbReference>
<organism evidence="1 2">
    <name type="scientific">Parascaris equorum</name>
    <name type="common">Equine roundworm</name>
    <dbReference type="NCBI Taxonomy" id="6256"/>
    <lineage>
        <taxon>Eukaryota</taxon>
        <taxon>Metazoa</taxon>
        <taxon>Ecdysozoa</taxon>
        <taxon>Nematoda</taxon>
        <taxon>Chromadorea</taxon>
        <taxon>Rhabditida</taxon>
        <taxon>Spirurina</taxon>
        <taxon>Ascaridomorpha</taxon>
        <taxon>Ascaridoidea</taxon>
        <taxon>Ascarididae</taxon>
        <taxon>Parascaris</taxon>
    </lineage>
</organism>
<dbReference type="AlphaFoldDB" id="A0A914RGV7"/>